<evidence type="ECO:0008006" key="6">
    <source>
        <dbReference type="Google" id="ProtNLM"/>
    </source>
</evidence>
<organism evidence="4 5">
    <name type="scientific">Fulvivirga sediminis</name>
    <dbReference type="NCBI Taxonomy" id="2803949"/>
    <lineage>
        <taxon>Bacteria</taxon>
        <taxon>Pseudomonadati</taxon>
        <taxon>Bacteroidota</taxon>
        <taxon>Cytophagia</taxon>
        <taxon>Cytophagales</taxon>
        <taxon>Fulvivirgaceae</taxon>
        <taxon>Fulvivirga</taxon>
    </lineage>
</organism>
<dbReference type="AlphaFoldDB" id="A0A937K1X4"/>
<dbReference type="Proteomes" id="UP000659388">
    <property type="component" value="Unassembled WGS sequence"/>
</dbReference>
<evidence type="ECO:0000313" key="5">
    <source>
        <dbReference type="Proteomes" id="UP000659388"/>
    </source>
</evidence>
<keyword evidence="1" id="KW-1133">Transmembrane helix</keyword>
<dbReference type="Pfam" id="PF09922">
    <property type="entry name" value="LiaF-like_C"/>
    <property type="match status" value="1"/>
</dbReference>
<evidence type="ECO:0000259" key="3">
    <source>
        <dbReference type="Pfam" id="PF22570"/>
    </source>
</evidence>
<feature type="transmembrane region" description="Helical" evidence="1">
    <location>
        <begin position="87"/>
        <end position="105"/>
    </location>
</feature>
<comment type="caution">
    <text evidence="4">The sequence shown here is derived from an EMBL/GenBank/DDBJ whole genome shotgun (WGS) entry which is preliminary data.</text>
</comment>
<dbReference type="PANTHER" id="PTHR40763">
    <property type="entry name" value="MEMBRANE PROTEIN-RELATED"/>
    <property type="match status" value="1"/>
</dbReference>
<keyword evidence="1" id="KW-0472">Membrane</keyword>
<feature type="transmembrane region" description="Helical" evidence="1">
    <location>
        <begin position="35"/>
        <end position="56"/>
    </location>
</feature>
<evidence type="ECO:0000259" key="2">
    <source>
        <dbReference type="Pfam" id="PF09922"/>
    </source>
</evidence>
<name>A0A937K1X4_9BACT</name>
<reference evidence="4" key="1">
    <citation type="submission" date="2021-01" db="EMBL/GenBank/DDBJ databases">
        <title>Fulvivirga kasyanovii gen. nov., sp nov., a novel member of the phylum Bacteroidetes isolated from seawater in a mussel farm.</title>
        <authorList>
            <person name="Zhao L.-H."/>
            <person name="Wang Z.-J."/>
        </authorList>
    </citation>
    <scope>NUCLEOTIDE SEQUENCE</scope>
    <source>
        <strain evidence="4">2943</strain>
    </source>
</reference>
<evidence type="ECO:0000256" key="1">
    <source>
        <dbReference type="SAM" id="Phobius"/>
    </source>
</evidence>
<protein>
    <recommendedName>
        <fullName evidence="6">Cell wall-active antibiotics response LiaF-like C-terminal domain-containing protein</fullName>
    </recommendedName>
</protein>
<dbReference type="Pfam" id="PF22570">
    <property type="entry name" value="LiaF-TM"/>
    <property type="match status" value="1"/>
</dbReference>
<feature type="domain" description="LiaF transmembrane" evidence="3">
    <location>
        <begin position="12"/>
        <end position="109"/>
    </location>
</feature>
<proteinExistence type="predicted"/>
<dbReference type="EMBL" id="JAESIY010000009">
    <property type="protein sequence ID" value="MBL3657790.1"/>
    <property type="molecule type" value="Genomic_DNA"/>
</dbReference>
<keyword evidence="5" id="KW-1185">Reference proteome</keyword>
<dbReference type="PANTHER" id="PTHR40763:SF5">
    <property type="entry name" value="MEMBRANE PROTEIN"/>
    <property type="match status" value="1"/>
</dbReference>
<dbReference type="RefSeq" id="WP_202245578.1">
    <property type="nucleotide sequence ID" value="NZ_JAESIY010000009.1"/>
</dbReference>
<gene>
    <name evidence="4" type="ORF">JL102_16695</name>
</gene>
<sequence>MSEHSNNDRRVWLGVFLVIMGGTLLLHNLDLIPYFIPHVFISVKSLFILLGIYLIVGRKKPEVGVVFIALGGVLLARDLGWLHHFNIWQIFWPAVIVLIGISLITRRGFRENNNRQGVSFTDDEKKKGIDYIDDFAVFGGHEINIDSQNFKGGRINAVFGGSTIDLRNANLYPGVNVLDLFAMFGGTSIVVPPDWTVHVEVSAVLGGFSDKRVSALKVVPDPQKILVIKGFVMFGGGDVKLTR</sequence>
<accession>A0A937K1X4</accession>
<keyword evidence="1" id="KW-0812">Transmembrane</keyword>
<evidence type="ECO:0000313" key="4">
    <source>
        <dbReference type="EMBL" id="MBL3657790.1"/>
    </source>
</evidence>
<feature type="transmembrane region" description="Helical" evidence="1">
    <location>
        <begin position="12"/>
        <end position="29"/>
    </location>
</feature>
<dbReference type="InterPro" id="IPR024425">
    <property type="entry name" value="LiaF-like_C"/>
</dbReference>
<feature type="transmembrane region" description="Helical" evidence="1">
    <location>
        <begin position="63"/>
        <end position="81"/>
    </location>
</feature>
<dbReference type="InterPro" id="IPR054331">
    <property type="entry name" value="LiaF_TM"/>
</dbReference>
<feature type="domain" description="Cell wall-active antibiotics response LiaF-like C-terminal" evidence="2">
    <location>
        <begin position="138"/>
        <end position="209"/>
    </location>
</feature>